<proteinExistence type="inferred from homology"/>
<dbReference type="HOGENOM" id="CLU_158563_2_0_9"/>
<dbReference type="STRING" id="36745.CLSAP_02350"/>
<name>M1MGG0_9CLOT</name>
<evidence type="ECO:0000313" key="2">
    <source>
        <dbReference type="EMBL" id="AGF54056.1"/>
    </source>
</evidence>
<dbReference type="SUPFAM" id="SSF140453">
    <property type="entry name" value="EsxAB dimer-like"/>
    <property type="match status" value="1"/>
</dbReference>
<comment type="similarity">
    <text evidence="1">Belongs to the WXG100 family.</text>
</comment>
<dbReference type="eggNOG" id="COG4842">
    <property type="taxonomic scope" value="Bacteria"/>
</dbReference>
<reference evidence="2 3" key="1">
    <citation type="submission" date="2013-02" db="EMBL/GenBank/DDBJ databases">
        <title>Genome sequence of Clostridium saccharoperbutylacetonicum N1-4(HMT).</title>
        <authorList>
            <person name="Poehlein A."/>
            <person name="Daniel R."/>
        </authorList>
    </citation>
    <scope>NUCLEOTIDE SEQUENCE [LARGE SCALE GENOMIC DNA]</scope>
    <source>
        <strain evidence="3">N1-4(HMT)</strain>
    </source>
</reference>
<dbReference type="KEGG" id="csr:Cspa_c02380"/>
<sequence length="100" mass="11444">MANQGQIRITPERMFERAKEYLGEAEAIGQVISKMDTLINELQSEWEGQASAKFADQYNELKPSFQKMQELTETIAKQLQQTGNAMQQMDQDIANQFGVR</sequence>
<dbReference type="InterPro" id="IPR010310">
    <property type="entry name" value="T7SS_ESAT-6-like"/>
</dbReference>
<dbReference type="RefSeq" id="WP_015390382.1">
    <property type="nucleotide sequence ID" value="NC_020291.1"/>
</dbReference>
<protein>
    <recommendedName>
        <fullName evidence="1">ESAT-6-like protein</fullName>
    </recommendedName>
</protein>
<dbReference type="EMBL" id="CP004121">
    <property type="protein sequence ID" value="AGF54056.1"/>
    <property type="molecule type" value="Genomic_DNA"/>
</dbReference>
<dbReference type="NCBIfam" id="TIGR03930">
    <property type="entry name" value="WXG100_ESAT6"/>
    <property type="match status" value="1"/>
</dbReference>
<organism evidence="2 3">
    <name type="scientific">Clostridium saccharoperbutylacetonicum N1-4(HMT)</name>
    <dbReference type="NCBI Taxonomy" id="931276"/>
    <lineage>
        <taxon>Bacteria</taxon>
        <taxon>Bacillati</taxon>
        <taxon>Bacillota</taxon>
        <taxon>Clostridia</taxon>
        <taxon>Eubacteriales</taxon>
        <taxon>Clostridiaceae</taxon>
        <taxon>Clostridium</taxon>
    </lineage>
</organism>
<dbReference type="InterPro" id="IPR036689">
    <property type="entry name" value="ESAT-6-like_sf"/>
</dbReference>
<dbReference type="PATRIC" id="fig|931276.5.peg.213"/>
<accession>M1MGG0</accession>
<evidence type="ECO:0000256" key="1">
    <source>
        <dbReference type="RuleBase" id="RU362001"/>
    </source>
</evidence>
<dbReference type="OrthoDB" id="4978934at2"/>
<dbReference type="Pfam" id="PF06013">
    <property type="entry name" value="WXG100"/>
    <property type="match status" value="1"/>
</dbReference>
<evidence type="ECO:0000313" key="3">
    <source>
        <dbReference type="Proteomes" id="UP000011728"/>
    </source>
</evidence>
<gene>
    <name evidence="2" type="ORF">Cspa_c02380</name>
</gene>
<keyword evidence="3" id="KW-1185">Reference proteome</keyword>
<dbReference type="Gene3D" id="1.10.287.1060">
    <property type="entry name" value="ESAT-6-like"/>
    <property type="match status" value="1"/>
</dbReference>
<dbReference type="Proteomes" id="UP000011728">
    <property type="component" value="Chromosome"/>
</dbReference>
<dbReference type="AlphaFoldDB" id="M1MGG0"/>